<evidence type="ECO:0000256" key="7">
    <source>
        <dbReference type="ARBA" id="ARBA00022989"/>
    </source>
</evidence>
<feature type="compositionally biased region" description="Basic and acidic residues" evidence="10">
    <location>
        <begin position="312"/>
        <end position="323"/>
    </location>
</feature>
<dbReference type="AlphaFoldDB" id="A0A2M4CGC9"/>
<dbReference type="InterPro" id="IPR034294">
    <property type="entry name" value="Aquaporin_transptr"/>
</dbReference>
<dbReference type="PRINTS" id="PR02016">
    <property type="entry name" value="AQUAPORIN4"/>
</dbReference>
<sequence length="323" mass="33932">MKVKVTDWFAWLTTGGGGGTGGIAAAAASGHAILALWRPLSSRTGNGGFRIDARRYATDCSLRWLECPRREREFVIPIALRTPSVPIIDPPGHRSDRGLRWQKGAFGHVSGCHINPAVTIGLMVTGDVSILKAAFYIVSQCIGAIAGAAVIKAATPSEVVGGLGVTGIAPGLSAGQGVLIEALITFILVFVVHGVCDNRRSDIKGSAPLAIGLSITAGHLAAIKYTGASMNPARSFGPAVVMGNYTDLWVYWVGPIVGGIVAGAMYRLFFKTTYAPPADTDDIVGVPVSTAFSFTAGQEKEELTRPSPTEEGIDRRRVASEEE</sequence>
<organism evidence="12">
    <name type="scientific">Anopheles darlingi</name>
    <name type="common">Mosquito</name>
    <dbReference type="NCBI Taxonomy" id="43151"/>
    <lineage>
        <taxon>Eukaryota</taxon>
        <taxon>Metazoa</taxon>
        <taxon>Ecdysozoa</taxon>
        <taxon>Arthropoda</taxon>
        <taxon>Hexapoda</taxon>
        <taxon>Insecta</taxon>
        <taxon>Pterygota</taxon>
        <taxon>Neoptera</taxon>
        <taxon>Endopterygota</taxon>
        <taxon>Diptera</taxon>
        <taxon>Nematocera</taxon>
        <taxon>Culicoidea</taxon>
        <taxon>Culicidae</taxon>
        <taxon>Anophelinae</taxon>
        <taxon>Anopheles</taxon>
    </lineage>
</organism>
<dbReference type="GO" id="GO:0005886">
    <property type="term" value="C:plasma membrane"/>
    <property type="evidence" value="ECO:0007669"/>
    <property type="project" value="TreeGrafter"/>
</dbReference>
<dbReference type="PRINTS" id="PR00783">
    <property type="entry name" value="MINTRINSICP"/>
</dbReference>
<dbReference type="EMBL" id="GGFL01000222">
    <property type="protein sequence ID" value="MBW64400.1"/>
    <property type="molecule type" value="Transcribed_RNA"/>
</dbReference>
<evidence type="ECO:0000256" key="6">
    <source>
        <dbReference type="ARBA" id="ARBA00022737"/>
    </source>
</evidence>
<dbReference type="InterPro" id="IPR022357">
    <property type="entry name" value="MIP_CS"/>
</dbReference>
<evidence type="ECO:0000256" key="5">
    <source>
        <dbReference type="ARBA" id="ARBA00022692"/>
    </source>
</evidence>
<dbReference type="PANTHER" id="PTHR19139">
    <property type="entry name" value="AQUAPORIN TRANSPORTER"/>
    <property type="match status" value="1"/>
</dbReference>
<dbReference type="GO" id="GO:0015267">
    <property type="term" value="F:channel activity"/>
    <property type="evidence" value="ECO:0007669"/>
    <property type="project" value="InterPro"/>
</dbReference>
<keyword evidence="6" id="KW-0677">Repeat</keyword>
<proteinExistence type="inferred from homology"/>
<feature type="transmembrane region" description="Helical" evidence="11">
    <location>
        <begin position="133"/>
        <end position="154"/>
    </location>
</feature>
<dbReference type="SUPFAM" id="SSF81338">
    <property type="entry name" value="Aquaporin-like"/>
    <property type="match status" value="1"/>
</dbReference>
<comment type="subunit">
    <text evidence="3">Homotetramer.</text>
</comment>
<accession>A0A2M4CGC9</accession>
<keyword evidence="4 9" id="KW-0813">Transport</keyword>
<feature type="transmembrane region" description="Helical" evidence="11">
    <location>
        <begin position="207"/>
        <end position="228"/>
    </location>
</feature>
<dbReference type="PROSITE" id="PS00221">
    <property type="entry name" value="MIP"/>
    <property type="match status" value="1"/>
</dbReference>
<evidence type="ECO:0000256" key="8">
    <source>
        <dbReference type="ARBA" id="ARBA00023136"/>
    </source>
</evidence>
<evidence type="ECO:0000256" key="1">
    <source>
        <dbReference type="ARBA" id="ARBA00004141"/>
    </source>
</evidence>
<comment type="subcellular location">
    <subcellularLocation>
        <location evidence="1">Membrane</location>
        <topology evidence="1">Multi-pass membrane protein</topology>
    </subcellularLocation>
</comment>
<evidence type="ECO:0000256" key="10">
    <source>
        <dbReference type="SAM" id="MobiDB-lite"/>
    </source>
</evidence>
<reference evidence="12" key="1">
    <citation type="submission" date="2018-01" db="EMBL/GenBank/DDBJ databases">
        <title>An insight into the sialome of Amazonian anophelines.</title>
        <authorList>
            <person name="Ribeiro J.M."/>
            <person name="Scarpassa V."/>
            <person name="Calvo E."/>
        </authorList>
    </citation>
    <scope>NUCLEOTIDE SEQUENCE</scope>
</reference>
<protein>
    <submittedName>
        <fullName evidence="12">Putative aquaporin major intrinsic protein family</fullName>
    </submittedName>
</protein>
<dbReference type="VEuPathDB" id="VectorBase:ADAR2_002310"/>
<keyword evidence="7 11" id="KW-1133">Transmembrane helix</keyword>
<evidence type="ECO:0000313" key="12">
    <source>
        <dbReference type="EMBL" id="MBW64400.1"/>
    </source>
</evidence>
<dbReference type="Pfam" id="PF00230">
    <property type="entry name" value="MIP"/>
    <property type="match status" value="1"/>
</dbReference>
<evidence type="ECO:0000256" key="4">
    <source>
        <dbReference type="ARBA" id="ARBA00022448"/>
    </source>
</evidence>
<evidence type="ECO:0000256" key="2">
    <source>
        <dbReference type="ARBA" id="ARBA00006175"/>
    </source>
</evidence>
<name>A0A2M4CGC9_ANODA</name>
<dbReference type="CDD" id="cd00333">
    <property type="entry name" value="MIP"/>
    <property type="match status" value="1"/>
</dbReference>
<evidence type="ECO:0000256" key="11">
    <source>
        <dbReference type="SAM" id="Phobius"/>
    </source>
</evidence>
<feature type="region of interest" description="Disordered" evidence="10">
    <location>
        <begin position="297"/>
        <end position="323"/>
    </location>
</feature>
<evidence type="ECO:0000256" key="3">
    <source>
        <dbReference type="ARBA" id="ARBA00011881"/>
    </source>
</evidence>
<evidence type="ECO:0000256" key="9">
    <source>
        <dbReference type="RuleBase" id="RU000477"/>
    </source>
</evidence>
<comment type="similarity">
    <text evidence="2 9">Belongs to the MIP/aquaporin (TC 1.A.8) family.</text>
</comment>
<feature type="transmembrane region" description="Helical" evidence="11">
    <location>
        <begin position="174"/>
        <end position="195"/>
    </location>
</feature>
<feature type="transmembrane region" description="Helical" evidence="11">
    <location>
        <begin position="248"/>
        <end position="269"/>
    </location>
</feature>
<keyword evidence="8 11" id="KW-0472">Membrane</keyword>
<dbReference type="Gene3D" id="1.20.1080.10">
    <property type="entry name" value="Glycerol uptake facilitator protein"/>
    <property type="match status" value="1"/>
</dbReference>
<dbReference type="VEuPathDB" id="VectorBase:ADAC002535"/>
<dbReference type="InterPro" id="IPR000425">
    <property type="entry name" value="MIP"/>
</dbReference>
<dbReference type="InterPro" id="IPR023271">
    <property type="entry name" value="Aquaporin-like"/>
</dbReference>
<keyword evidence="5 9" id="KW-0812">Transmembrane</keyword>
<dbReference type="PANTHER" id="PTHR19139:SF291">
    <property type="entry name" value="AQUAPORIN"/>
    <property type="match status" value="1"/>
</dbReference>